<sequence length="178" mass="19154">MHDSKPNFVISKLPGKCIALAEDADIEFHNGSKHHIVDPDMLRSRARRIKRRTYHVWVDFVERGGTSLQSSSGSFTFPQVATGTIGWRTDEEDSGYGSPAGSFTTEVSPLPQTPPLSAGIANTPGGPGLFPRRAAELADRFIGSVVRPEPLVLDGDAAGIADNALVQCGQQRQGIEDE</sequence>
<protein>
    <submittedName>
        <fullName evidence="1">Uncharacterized protein</fullName>
    </submittedName>
</protein>
<organism evidence="1 2">
    <name type="scientific">Polyporus arcularius HHB13444</name>
    <dbReference type="NCBI Taxonomy" id="1314778"/>
    <lineage>
        <taxon>Eukaryota</taxon>
        <taxon>Fungi</taxon>
        <taxon>Dikarya</taxon>
        <taxon>Basidiomycota</taxon>
        <taxon>Agaricomycotina</taxon>
        <taxon>Agaricomycetes</taxon>
        <taxon>Polyporales</taxon>
        <taxon>Polyporaceae</taxon>
        <taxon>Polyporus</taxon>
    </lineage>
</organism>
<keyword evidence="2" id="KW-1185">Reference proteome</keyword>
<name>A0A5C3NRI6_9APHY</name>
<evidence type="ECO:0000313" key="2">
    <source>
        <dbReference type="Proteomes" id="UP000308197"/>
    </source>
</evidence>
<dbReference type="InParanoid" id="A0A5C3NRI6"/>
<dbReference type="AlphaFoldDB" id="A0A5C3NRI6"/>
<gene>
    <name evidence="1" type="ORF">K466DRAFT_402891</name>
</gene>
<accession>A0A5C3NRI6</accession>
<dbReference type="EMBL" id="ML211886">
    <property type="protein sequence ID" value="TFK79945.1"/>
    <property type="molecule type" value="Genomic_DNA"/>
</dbReference>
<reference evidence="1 2" key="1">
    <citation type="journal article" date="2019" name="Nat. Ecol. Evol.">
        <title>Megaphylogeny resolves global patterns of mushroom evolution.</title>
        <authorList>
            <person name="Varga T."/>
            <person name="Krizsan K."/>
            <person name="Foldi C."/>
            <person name="Dima B."/>
            <person name="Sanchez-Garcia M."/>
            <person name="Sanchez-Ramirez S."/>
            <person name="Szollosi G.J."/>
            <person name="Szarkandi J.G."/>
            <person name="Papp V."/>
            <person name="Albert L."/>
            <person name="Andreopoulos W."/>
            <person name="Angelini C."/>
            <person name="Antonin V."/>
            <person name="Barry K.W."/>
            <person name="Bougher N.L."/>
            <person name="Buchanan P."/>
            <person name="Buyck B."/>
            <person name="Bense V."/>
            <person name="Catcheside P."/>
            <person name="Chovatia M."/>
            <person name="Cooper J."/>
            <person name="Damon W."/>
            <person name="Desjardin D."/>
            <person name="Finy P."/>
            <person name="Geml J."/>
            <person name="Haridas S."/>
            <person name="Hughes K."/>
            <person name="Justo A."/>
            <person name="Karasinski D."/>
            <person name="Kautmanova I."/>
            <person name="Kiss B."/>
            <person name="Kocsube S."/>
            <person name="Kotiranta H."/>
            <person name="LaButti K.M."/>
            <person name="Lechner B.E."/>
            <person name="Liimatainen K."/>
            <person name="Lipzen A."/>
            <person name="Lukacs Z."/>
            <person name="Mihaltcheva S."/>
            <person name="Morgado L.N."/>
            <person name="Niskanen T."/>
            <person name="Noordeloos M.E."/>
            <person name="Ohm R.A."/>
            <person name="Ortiz-Santana B."/>
            <person name="Ovrebo C."/>
            <person name="Racz N."/>
            <person name="Riley R."/>
            <person name="Savchenko A."/>
            <person name="Shiryaev A."/>
            <person name="Soop K."/>
            <person name="Spirin V."/>
            <person name="Szebenyi C."/>
            <person name="Tomsovsky M."/>
            <person name="Tulloss R.E."/>
            <person name="Uehling J."/>
            <person name="Grigoriev I.V."/>
            <person name="Vagvolgyi C."/>
            <person name="Papp T."/>
            <person name="Martin F.M."/>
            <person name="Miettinen O."/>
            <person name="Hibbett D.S."/>
            <person name="Nagy L.G."/>
        </authorList>
    </citation>
    <scope>NUCLEOTIDE SEQUENCE [LARGE SCALE GENOMIC DNA]</scope>
    <source>
        <strain evidence="1 2">HHB13444</strain>
    </source>
</reference>
<proteinExistence type="predicted"/>
<evidence type="ECO:0000313" key="1">
    <source>
        <dbReference type="EMBL" id="TFK79945.1"/>
    </source>
</evidence>
<dbReference type="Proteomes" id="UP000308197">
    <property type="component" value="Unassembled WGS sequence"/>
</dbReference>